<organism evidence="4 5">
    <name type="scientific">Orrella marina</name>
    <dbReference type="NCBI Taxonomy" id="2163011"/>
    <lineage>
        <taxon>Bacteria</taxon>
        <taxon>Pseudomonadati</taxon>
        <taxon>Pseudomonadota</taxon>
        <taxon>Betaproteobacteria</taxon>
        <taxon>Burkholderiales</taxon>
        <taxon>Alcaligenaceae</taxon>
        <taxon>Orrella</taxon>
    </lineage>
</organism>
<dbReference type="Gene3D" id="3.40.50.720">
    <property type="entry name" value="NAD(P)-binding Rossmann-like Domain"/>
    <property type="match status" value="1"/>
</dbReference>
<evidence type="ECO:0000256" key="1">
    <source>
        <dbReference type="ARBA" id="ARBA00005125"/>
    </source>
</evidence>
<comment type="similarity">
    <text evidence="2">Belongs to the NAD(P)-dependent epimerase/dehydratase family.</text>
</comment>
<dbReference type="Gene3D" id="3.90.25.10">
    <property type="entry name" value="UDP-galactose 4-epimerase, domain 1"/>
    <property type="match status" value="1"/>
</dbReference>
<dbReference type="OrthoDB" id="9802815at2"/>
<dbReference type="InterPro" id="IPR036291">
    <property type="entry name" value="NAD(P)-bd_dom_sf"/>
</dbReference>
<dbReference type="KEGG" id="boz:DBV39_10660"/>
<dbReference type="Proteomes" id="UP000244571">
    <property type="component" value="Chromosome"/>
</dbReference>
<gene>
    <name evidence="4" type="ORF">DBV39_10660</name>
</gene>
<evidence type="ECO:0000313" key="4">
    <source>
        <dbReference type="EMBL" id="AWB35768.1"/>
    </source>
</evidence>
<evidence type="ECO:0000259" key="3">
    <source>
        <dbReference type="Pfam" id="PF01370"/>
    </source>
</evidence>
<reference evidence="4 5" key="1">
    <citation type="submission" date="2018-04" db="EMBL/GenBank/DDBJ databases">
        <title>Bordetella sp. HZ20 isolated from seawater.</title>
        <authorList>
            <person name="Sun C."/>
        </authorList>
    </citation>
    <scope>NUCLEOTIDE SEQUENCE [LARGE SCALE GENOMIC DNA]</scope>
    <source>
        <strain evidence="4 5">HZ20</strain>
    </source>
</reference>
<proteinExistence type="inferred from homology"/>
<dbReference type="EMBL" id="CP028901">
    <property type="protein sequence ID" value="AWB35768.1"/>
    <property type="molecule type" value="Genomic_DNA"/>
</dbReference>
<comment type="pathway">
    <text evidence="1">Bacterial outer membrane biogenesis; LPS O-antigen biosynthesis.</text>
</comment>
<evidence type="ECO:0000313" key="5">
    <source>
        <dbReference type="Proteomes" id="UP000244571"/>
    </source>
</evidence>
<sequence length="332" mass="36456">MRKVVVTGGSGFIGAHLVRALVTAGDAVVVIDNQLRGDANRLHDIRAELDMREIDVRDEDAVTEAVRGADVVMHLAAVNGTENFYQQPELVLDVGIRGALAVVNACRRADVPDLVVASSAEAYQTPTVIPTPETVPLMLPDSLNPRYSYGGSKIISELIAMNYGRDHFRKLQVFRPHNVYGPRMGTKHVIPQLTLRIKELMQQVGQGTVIDLPIQGTGQETRAFCYVSDAVQGILTMYEHGGHREIYHIGNDEEVTIEQLANRIGRAMGVAIKTHGSDAPAGETSRRCPDISKMRKIGYAPEVMLEEGVALTVTDYLSEDSRPHQTYHNPLL</sequence>
<dbReference type="InterPro" id="IPR001509">
    <property type="entry name" value="Epimerase_deHydtase"/>
</dbReference>
<evidence type="ECO:0000256" key="2">
    <source>
        <dbReference type="ARBA" id="ARBA00007637"/>
    </source>
</evidence>
<dbReference type="PANTHER" id="PTHR43000">
    <property type="entry name" value="DTDP-D-GLUCOSE 4,6-DEHYDRATASE-RELATED"/>
    <property type="match status" value="1"/>
</dbReference>
<name>A0A2R4XPT1_9BURK</name>
<dbReference type="Pfam" id="PF01370">
    <property type="entry name" value="Epimerase"/>
    <property type="match status" value="1"/>
</dbReference>
<feature type="domain" description="NAD-dependent epimerase/dehydratase" evidence="3">
    <location>
        <begin position="4"/>
        <end position="250"/>
    </location>
</feature>
<keyword evidence="5" id="KW-1185">Reference proteome</keyword>
<dbReference type="AlphaFoldDB" id="A0A2R4XPT1"/>
<accession>A0A2R4XPT1</accession>
<dbReference type="SUPFAM" id="SSF51735">
    <property type="entry name" value="NAD(P)-binding Rossmann-fold domains"/>
    <property type="match status" value="1"/>
</dbReference>
<protein>
    <submittedName>
        <fullName evidence="4">NAD-dependent dehydratase</fullName>
    </submittedName>
</protein>